<keyword evidence="9 15" id="KW-0378">Hydrolase</keyword>
<reference evidence="19 20" key="1">
    <citation type="submission" date="2015-07" db="EMBL/GenBank/DDBJ databases">
        <authorList>
            <person name="Noorani M."/>
        </authorList>
    </citation>
    <scope>NUCLEOTIDE SEQUENCE [LARGE SCALE GENOMIC DNA]</scope>
    <source>
        <strain evidence="19">BBA 69670</strain>
    </source>
</reference>
<dbReference type="PROSITE" id="PS00018">
    <property type="entry name" value="EF_HAND_1"/>
    <property type="match status" value="1"/>
</dbReference>
<proteinExistence type="inferred from homology"/>
<dbReference type="InterPro" id="IPR013566">
    <property type="entry name" value="EF_hand_assoc_1"/>
</dbReference>
<keyword evidence="6" id="KW-0677">Repeat</keyword>
<dbReference type="CDD" id="cd01892">
    <property type="entry name" value="Miro2"/>
    <property type="match status" value="1"/>
</dbReference>
<feature type="compositionally biased region" description="Low complexity" evidence="16">
    <location>
        <begin position="245"/>
        <end position="255"/>
    </location>
</feature>
<dbReference type="PROSITE" id="PS51423">
    <property type="entry name" value="MIRO"/>
    <property type="match status" value="2"/>
</dbReference>
<dbReference type="SMART" id="SM00175">
    <property type="entry name" value="RAB"/>
    <property type="match status" value="1"/>
</dbReference>
<feature type="domain" description="Miro" evidence="18">
    <location>
        <begin position="431"/>
        <end position="615"/>
    </location>
</feature>
<keyword evidence="5" id="KW-0479">Metal-binding</keyword>
<evidence type="ECO:0000256" key="1">
    <source>
        <dbReference type="ARBA" id="ARBA00003481"/>
    </source>
</evidence>
<dbReference type="EC" id="3.6.5.-" evidence="15"/>
<dbReference type="SUPFAM" id="SSF52540">
    <property type="entry name" value="P-loop containing nucleoside triphosphate hydrolases"/>
    <property type="match status" value="2"/>
</dbReference>
<dbReference type="Proteomes" id="UP000044841">
    <property type="component" value="Unassembled WGS sequence"/>
</dbReference>
<dbReference type="Gene3D" id="1.10.238.10">
    <property type="entry name" value="EF-hand"/>
    <property type="match status" value="2"/>
</dbReference>
<dbReference type="GO" id="GO:0005741">
    <property type="term" value="C:mitochondrial outer membrane"/>
    <property type="evidence" value="ECO:0007669"/>
    <property type="project" value="UniProtKB-SubCell"/>
</dbReference>
<evidence type="ECO:0000313" key="19">
    <source>
        <dbReference type="EMBL" id="CUA75098.1"/>
    </source>
</evidence>
<evidence type="ECO:0000256" key="15">
    <source>
        <dbReference type="PIRNR" id="PIRNR037488"/>
    </source>
</evidence>
<dbReference type="CDD" id="cd01893">
    <property type="entry name" value="Miro1"/>
    <property type="match status" value="1"/>
</dbReference>
<dbReference type="PIRSF" id="PIRSF037488">
    <property type="entry name" value="Mt_Rho_GTPase"/>
    <property type="match status" value="1"/>
</dbReference>
<gene>
    <name evidence="19" type="ORF">RSOLAG22IIIB_01740</name>
</gene>
<dbReference type="Pfam" id="PF13202">
    <property type="entry name" value="EF-hand_5"/>
    <property type="match status" value="2"/>
</dbReference>
<dbReference type="PROSITE" id="PS51419">
    <property type="entry name" value="RAB"/>
    <property type="match status" value="1"/>
</dbReference>
<evidence type="ECO:0000256" key="9">
    <source>
        <dbReference type="ARBA" id="ARBA00022801"/>
    </source>
</evidence>
<comment type="similarity">
    <text evidence="3 15">Belongs to the mitochondrial Rho GTPase family.</text>
</comment>
<keyword evidence="20" id="KW-1185">Reference proteome</keyword>
<dbReference type="AlphaFoldDB" id="A0A0K6G8Z9"/>
<dbReference type="PANTHER" id="PTHR46819">
    <property type="entry name" value="EF-HAND CALCIUM-BINDING DOMAIN-CONTAINING PROTEIN 7"/>
    <property type="match status" value="1"/>
</dbReference>
<organism evidence="19 20">
    <name type="scientific">Rhizoctonia solani</name>
    <dbReference type="NCBI Taxonomy" id="456999"/>
    <lineage>
        <taxon>Eukaryota</taxon>
        <taxon>Fungi</taxon>
        <taxon>Dikarya</taxon>
        <taxon>Basidiomycota</taxon>
        <taxon>Agaricomycotina</taxon>
        <taxon>Agaricomycetes</taxon>
        <taxon>Cantharellales</taxon>
        <taxon>Ceratobasidiaceae</taxon>
        <taxon>Rhizoctonia</taxon>
    </lineage>
</organism>
<evidence type="ECO:0000256" key="13">
    <source>
        <dbReference type="ARBA" id="ARBA00023134"/>
    </source>
</evidence>
<comment type="subcellular location">
    <subcellularLocation>
        <location evidence="2 15">Mitochondrion outer membrane</location>
        <topology evidence="2 15">Single-pass type IV membrane protein</topology>
    </subcellularLocation>
</comment>
<dbReference type="GO" id="GO:0005525">
    <property type="term" value="F:GTP binding"/>
    <property type="evidence" value="ECO:0007669"/>
    <property type="project" value="UniProtKB-KW"/>
</dbReference>
<evidence type="ECO:0000256" key="3">
    <source>
        <dbReference type="ARBA" id="ARBA00007981"/>
    </source>
</evidence>
<evidence type="ECO:0000256" key="7">
    <source>
        <dbReference type="ARBA" id="ARBA00022741"/>
    </source>
</evidence>
<feature type="domain" description="EF-hand" evidence="17">
    <location>
        <begin position="327"/>
        <end position="362"/>
    </location>
</feature>
<evidence type="ECO:0000313" key="20">
    <source>
        <dbReference type="Proteomes" id="UP000044841"/>
    </source>
</evidence>
<keyword evidence="10 15" id="KW-0106">Calcium</keyword>
<evidence type="ECO:0000256" key="5">
    <source>
        <dbReference type="ARBA" id="ARBA00022723"/>
    </source>
</evidence>
<dbReference type="InterPro" id="IPR052266">
    <property type="entry name" value="Miro-EF-hand_domain"/>
</dbReference>
<accession>A0A0K6G8Z9</accession>
<evidence type="ECO:0000256" key="4">
    <source>
        <dbReference type="ARBA" id="ARBA00022692"/>
    </source>
</evidence>
<dbReference type="SMART" id="SM00054">
    <property type="entry name" value="EFh"/>
    <property type="match status" value="2"/>
</dbReference>
<evidence type="ECO:0000256" key="8">
    <source>
        <dbReference type="ARBA" id="ARBA00022787"/>
    </source>
</evidence>
<dbReference type="Pfam" id="PF00071">
    <property type="entry name" value="Ras"/>
    <property type="match status" value="1"/>
</dbReference>
<dbReference type="FunFam" id="3.40.50.300:FF:000553">
    <property type="entry name" value="Mitochondrial Rho GTPase"/>
    <property type="match status" value="1"/>
</dbReference>
<dbReference type="InterPro" id="IPR011992">
    <property type="entry name" value="EF-hand-dom_pair"/>
</dbReference>
<dbReference type="GO" id="GO:0003924">
    <property type="term" value="F:GTPase activity"/>
    <property type="evidence" value="ECO:0007669"/>
    <property type="project" value="InterPro"/>
</dbReference>
<evidence type="ECO:0000256" key="16">
    <source>
        <dbReference type="SAM" id="MobiDB-lite"/>
    </source>
</evidence>
<evidence type="ECO:0000259" key="17">
    <source>
        <dbReference type="PROSITE" id="PS50222"/>
    </source>
</evidence>
<dbReference type="InterPro" id="IPR005225">
    <property type="entry name" value="Small_GTP-bd"/>
</dbReference>
<keyword evidence="8 15" id="KW-1000">Mitochondrion outer membrane</keyword>
<keyword evidence="11" id="KW-1133">Transmembrane helix</keyword>
<feature type="domain" description="EF-hand" evidence="17">
    <location>
        <begin position="186"/>
        <end position="221"/>
    </location>
</feature>
<dbReference type="GO" id="GO:0005509">
    <property type="term" value="F:calcium ion binding"/>
    <property type="evidence" value="ECO:0007669"/>
    <property type="project" value="InterPro"/>
</dbReference>
<evidence type="ECO:0000256" key="11">
    <source>
        <dbReference type="ARBA" id="ARBA00022989"/>
    </source>
</evidence>
<dbReference type="FunFam" id="3.40.50.300:FF:001330">
    <property type="entry name" value="Mitochondrial Rho GTPase 1"/>
    <property type="match status" value="1"/>
</dbReference>
<evidence type="ECO:0000256" key="12">
    <source>
        <dbReference type="ARBA" id="ARBA00023128"/>
    </source>
</evidence>
<dbReference type="Gene3D" id="3.40.50.300">
    <property type="entry name" value="P-loop containing nucleotide triphosphate hydrolases"/>
    <property type="match status" value="2"/>
</dbReference>
<dbReference type="InterPro" id="IPR018247">
    <property type="entry name" value="EF_Hand_1_Ca_BS"/>
</dbReference>
<dbReference type="EMBL" id="CYGV01001511">
    <property type="protein sequence ID" value="CUA75098.1"/>
    <property type="molecule type" value="Genomic_DNA"/>
</dbReference>
<sequence>MRRDVRVLLVGDDGVGKSTIVTSLIKEEYVDNVQHVVPEVTIPPEVTPENVTTYIVDSSAAPADRPHLESEIRKAHVICVVYAIDNPNSFDRVPTYWLPYFRSLGVNVPVILVGNKIDLRGGEVSNEDLENEVAPIMEEFKEVETCVECSARIPTNIANIIFFAQKAVLHPTAPLYDSREHTLKPAAVDALRRIFRLCDINKDGVLDTHELNEFQQTCFKAPLQPQEVEGIKSILRSHNPSMLRPIPSSAPSSPNASPPATPATDEEGVTEDGFLYLHTEFIRRARVETTWVVLRQFGYAEDLRLTEGWLSPKFDVPHDCSVELSPQGYQFFTDIFQIFDKDQDGALRPEELENLFNTSPGNPWVAEDDEGVDGTITLQYWLAKWSMTTLLDHKKTLAYLAYLGYNAGPTTGALKITKPRRPERRKNRVTRNVFLCYVVGGAGSGKTSILNTFRQLAGGGVETSISKEASKLKGKGVGELGPYKPTEKVLSVVGAVELRGAEKYLVMQEFGSKSEANMLRDTKTMDLADVIIYVHDSSDTNSFSYISGLRQKYSLDAIPSMFVATKSDLDLAQQRHEVQPDVYCRRLGLPGPYAVSIKNPQIANLFQEIVATAINPLHAIPGGAERASATLARRKIALSVGVAIAGIMVAYRSFLRPVGYGNGWWSSWVSWIMGGAIRRDA</sequence>
<evidence type="ECO:0000256" key="10">
    <source>
        <dbReference type="ARBA" id="ARBA00022837"/>
    </source>
</evidence>
<dbReference type="SMART" id="SM00173">
    <property type="entry name" value="RAS"/>
    <property type="match status" value="1"/>
</dbReference>
<keyword evidence="4" id="KW-0812">Transmembrane</keyword>
<feature type="region of interest" description="Disordered" evidence="16">
    <location>
        <begin position="242"/>
        <end position="269"/>
    </location>
</feature>
<dbReference type="PRINTS" id="PR00449">
    <property type="entry name" value="RASTRNSFRMNG"/>
</dbReference>
<feature type="domain" description="Miro" evidence="18">
    <location>
        <begin position="2"/>
        <end position="170"/>
    </location>
</feature>
<evidence type="ECO:0000256" key="6">
    <source>
        <dbReference type="ARBA" id="ARBA00022737"/>
    </source>
</evidence>
<evidence type="ECO:0000259" key="18">
    <source>
        <dbReference type="PROSITE" id="PS51423"/>
    </source>
</evidence>
<dbReference type="InterPro" id="IPR021181">
    <property type="entry name" value="Miro"/>
</dbReference>
<dbReference type="SUPFAM" id="SSF47473">
    <property type="entry name" value="EF-hand"/>
    <property type="match status" value="1"/>
</dbReference>
<dbReference type="InterPro" id="IPR002048">
    <property type="entry name" value="EF_hand_dom"/>
</dbReference>
<dbReference type="GO" id="GO:0007005">
    <property type="term" value="P:mitochondrion organization"/>
    <property type="evidence" value="ECO:0007669"/>
    <property type="project" value="InterPro"/>
</dbReference>
<dbReference type="NCBIfam" id="TIGR00231">
    <property type="entry name" value="small_GTP"/>
    <property type="match status" value="1"/>
</dbReference>
<dbReference type="PANTHER" id="PTHR46819:SF1">
    <property type="entry name" value="EF-HAND CALCIUM-BINDING DOMAIN-CONTAINING PROTEIN 7"/>
    <property type="match status" value="1"/>
</dbReference>
<keyword evidence="13 15" id="KW-0342">GTP-binding</keyword>
<comment type="function">
    <text evidence="1 15">Mitochondrial GTPase involved in mitochondrial trafficking. Probably involved in control of anterograde transport of mitochondria and their subcellular distribution.</text>
</comment>
<dbReference type="InterPro" id="IPR013567">
    <property type="entry name" value="EF_hand_assoc_2"/>
</dbReference>
<dbReference type="SMART" id="SM00174">
    <property type="entry name" value="RHO"/>
    <property type="match status" value="1"/>
</dbReference>
<evidence type="ECO:0000256" key="2">
    <source>
        <dbReference type="ARBA" id="ARBA00004200"/>
    </source>
</evidence>
<evidence type="ECO:0000256" key="14">
    <source>
        <dbReference type="ARBA" id="ARBA00023136"/>
    </source>
</evidence>
<protein>
    <recommendedName>
        <fullName evidence="15">Mitochondrial Rho GTPase</fullName>
        <ecNumber evidence="15">3.6.5.-</ecNumber>
    </recommendedName>
</protein>
<dbReference type="Pfam" id="PF08356">
    <property type="entry name" value="EF_assoc_2"/>
    <property type="match status" value="1"/>
</dbReference>
<dbReference type="PROSITE" id="PS50222">
    <property type="entry name" value="EF_HAND_2"/>
    <property type="match status" value="2"/>
</dbReference>
<dbReference type="Pfam" id="PF08355">
    <property type="entry name" value="EF_assoc_1"/>
    <property type="match status" value="1"/>
</dbReference>
<keyword evidence="14 15" id="KW-0472">Membrane</keyword>
<name>A0A0K6G8Z9_9AGAM</name>
<dbReference type="InterPro" id="IPR027417">
    <property type="entry name" value="P-loop_NTPase"/>
</dbReference>
<keyword evidence="12 15" id="KW-0496">Mitochondrion</keyword>
<dbReference type="InterPro" id="IPR001806">
    <property type="entry name" value="Small_GTPase"/>
</dbReference>
<keyword evidence="7 15" id="KW-0547">Nucleotide-binding</keyword>
<dbReference type="InterPro" id="IPR020860">
    <property type="entry name" value="MIRO_dom"/>
</dbReference>